<dbReference type="OrthoDB" id="439326at2759"/>
<dbReference type="PANTHER" id="PTHR35738">
    <property type="entry name" value="OS05G0577800 PROTEIN"/>
    <property type="match status" value="1"/>
</dbReference>
<organism evidence="1 2">
    <name type="scientific">Olea europaea subsp. europaea</name>
    <dbReference type="NCBI Taxonomy" id="158383"/>
    <lineage>
        <taxon>Eukaryota</taxon>
        <taxon>Viridiplantae</taxon>
        <taxon>Streptophyta</taxon>
        <taxon>Embryophyta</taxon>
        <taxon>Tracheophyta</taxon>
        <taxon>Spermatophyta</taxon>
        <taxon>Magnoliopsida</taxon>
        <taxon>eudicotyledons</taxon>
        <taxon>Gunneridae</taxon>
        <taxon>Pentapetalae</taxon>
        <taxon>asterids</taxon>
        <taxon>lamiids</taxon>
        <taxon>Lamiales</taxon>
        <taxon>Oleaceae</taxon>
        <taxon>Oleeae</taxon>
        <taxon>Olea</taxon>
    </lineage>
</organism>
<proteinExistence type="predicted"/>
<dbReference type="AlphaFoldDB" id="A0A8S0SL43"/>
<name>A0A8S0SL43_OLEEU</name>
<reference evidence="1 2" key="1">
    <citation type="submission" date="2019-12" db="EMBL/GenBank/DDBJ databases">
        <authorList>
            <person name="Alioto T."/>
            <person name="Alioto T."/>
            <person name="Gomez Garrido J."/>
        </authorList>
    </citation>
    <scope>NUCLEOTIDE SEQUENCE [LARGE SCALE GENOMIC DNA]</scope>
</reference>
<dbReference type="EMBL" id="CACTIH010005435">
    <property type="protein sequence ID" value="CAA2992349.1"/>
    <property type="molecule type" value="Genomic_DNA"/>
</dbReference>
<dbReference type="Proteomes" id="UP000594638">
    <property type="component" value="Unassembled WGS sequence"/>
</dbReference>
<dbReference type="Gramene" id="OE9A009220T1">
    <property type="protein sequence ID" value="OE9A009220C1"/>
    <property type="gene ID" value="OE9A009220"/>
</dbReference>
<accession>A0A8S0SL43</accession>
<dbReference type="PANTHER" id="PTHR35738:SF3">
    <property type="entry name" value="OS05G0577800 PROTEIN"/>
    <property type="match status" value="1"/>
</dbReference>
<keyword evidence="2" id="KW-1185">Reference proteome</keyword>
<gene>
    <name evidence="1" type="ORF">OLEA9_A009220</name>
</gene>
<evidence type="ECO:0000313" key="1">
    <source>
        <dbReference type="EMBL" id="CAA2992349.1"/>
    </source>
</evidence>
<evidence type="ECO:0000313" key="2">
    <source>
        <dbReference type="Proteomes" id="UP000594638"/>
    </source>
</evidence>
<protein>
    <submittedName>
        <fullName evidence="1">Uncharacterized protein</fullName>
    </submittedName>
</protein>
<sequence length="165" mass="18844">MAMQDAGIFVQLVWEIGFEMLFEDYFNEAKHFSTRITLKPIDDPHVDLIATLSPPYQCLLFILLISELVAGPLVHKPKEKIVGNAQFCCYVDDPHTFVNLFLSNTEPNLLMRSRAYYQKFGFGAFGIFRVLLKQRVSSEDYGVMGLKYGFSNLSIRATVIPFFSI</sequence>
<comment type="caution">
    <text evidence="1">The sequence shown here is derived from an EMBL/GenBank/DDBJ whole genome shotgun (WGS) entry which is preliminary data.</text>
</comment>